<gene>
    <name evidence="3" type="ORF">WMY93_029005</name>
</gene>
<dbReference type="InterPro" id="IPR031161">
    <property type="entry name" value="Peptidase_M60_dom"/>
</dbReference>
<dbReference type="Proteomes" id="UP001460270">
    <property type="component" value="Unassembled WGS sequence"/>
</dbReference>
<dbReference type="PANTHER" id="PTHR15730:SF5">
    <property type="entry name" value="SI:CH211-210B2.2-RELATED"/>
    <property type="match status" value="1"/>
</dbReference>
<dbReference type="InterPro" id="IPR051244">
    <property type="entry name" value="TCAF"/>
</dbReference>
<dbReference type="Gene3D" id="3.40.390.80">
    <property type="entry name" value="Peptidase M60, enhancin-like domain 2"/>
    <property type="match status" value="1"/>
</dbReference>
<dbReference type="GO" id="GO:0090314">
    <property type="term" value="P:positive regulation of protein targeting to membrane"/>
    <property type="evidence" value="ECO:0007669"/>
    <property type="project" value="TreeGrafter"/>
</dbReference>
<reference evidence="4" key="1">
    <citation type="submission" date="2024-04" db="EMBL/GenBank/DDBJ databases">
        <title>Salinicola lusitanus LLJ914,a marine bacterium isolated from the Okinawa Trough.</title>
        <authorList>
            <person name="Li J."/>
        </authorList>
    </citation>
    <scope>NUCLEOTIDE SEQUENCE [LARGE SCALE GENOMIC DNA]</scope>
</reference>
<evidence type="ECO:0000313" key="3">
    <source>
        <dbReference type="EMBL" id="KAK7882831.1"/>
    </source>
</evidence>
<dbReference type="PANTHER" id="PTHR15730">
    <property type="entry name" value="EXPERIMENTAL AUTOIMMUNE PROSTATITIS ANTIGEN 2-RELATED"/>
    <property type="match status" value="1"/>
</dbReference>
<dbReference type="FunFam" id="1.10.390.30:FF:000001">
    <property type="entry name" value="TRPM8 channel-associated factor 1"/>
    <property type="match status" value="1"/>
</dbReference>
<dbReference type="InterPro" id="IPR035423">
    <property type="entry name" value="M60-like_N"/>
</dbReference>
<dbReference type="Pfam" id="PF13402">
    <property type="entry name" value="Peptidase_M60"/>
    <property type="match status" value="1"/>
</dbReference>
<dbReference type="AlphaFoldDB" id="A0AAW0MUE9"/>
<sequence>MSVSKPQQAYASIMSGIREVRFEGDPVPCQLLLSGQHSFPLVVNSHGQVLMAGSQYGSGRIVIFSHEAQMSMSPDVTINALKWLKGEKSSNMSVGVHNSTDKQVIDNLHKAGFKVKIMNDFSNDKGIGVYITCAYYIKEDAQNIIAFMKSGGGVLIGGQAWWWKSQNPKGNTLLEFPGNKVSAVAGIYFSDLYAEKEPVPIYQIPSSWKSVDLQYDFKDDLQLLLQGLSQFEWEQSLASEILVHGRLSFPIGTTEDGRAFLAGGYYGKGRVVVVAHEYHFALENLTSFWDKILHWLDQGRQGVVGIEPEYALKVLKRSALNTRHTVFKSSLSVFVRSAYSSAHIQEIQEFVAEGGGLLIGGHAWYWAQSHPGQNYLTEFSGNILLNQMGFSLLSGIIEGGVYKAPNTNTSIKEKYHFRHLLHRLSRCVFENKKLTQHEEGCLPKLADGCVGFLQMENFNSHSHQEIVSILTQMLQKTGLPKVSEHSLAKSPIDRFLQSIAADVYKNCSNQEEFLQIVLKENPKLQTVTNQRINFSIATGDVEEWISTGLYLSPGMKTYISVPGDFVEKGWQLQVNSHTDQLRGNELKRAPCVYVRFPVTSKTVLVHNFWGGLIYLIAPPHTQVTEAEVVVQEAVLAPYYKSGVTSLSDWSGRRRAPSPWAELEFENIVLTVPSKEIRGLDRPDELAMVWDRVMRAVADLAVIPHKFTRKERIVCDVQISAGWMHSGYPIMVHNASAEELLTAKEHKEMWGPIHELGHNQQRGCWEFRPHTTEATCNLWSVYVHETVLKVPREKAHGSLTPQSRKSCIKTYIKEGRNLNNWSVWVALETYLQLQEKFGWNPFKTVFEAYHTIQNVPGDNKGKMNLYCQTFSETVRMDLTGFFKAWGWPIEGDTEKKLSKLPAWTDHPMAQ</sequence>
<evidence type="ECO:0000313" key="4">
    <source>
        <dbReference type="Proteomes" id="UP001460270"/>
    </source>
</evidence>
<dbReference type="GO" id="GO:0044325">
    <property type="term" value="F:transmembrane transporter binding"/>
    <property type="evidence" value="ECO:0007669"/>
    <property type="project" value="TreeGrafter"/>
</dbReference>
<dbReference type="InterPro" id="IPR042279">
    <property type="entry name" value="Pep_M60_3"/>
</dbReference>
<name>A0AAW0MUE9_9GOBI</name>
<protein>
    <recommendedName>
        <fullName evidence="2">Peptidase M60 domain-containing protein</fullName>
    </recommendedName>
</protein>
<dbReference type="SMART" id="SM01276">
    <property type="entry name" value="M60-like"/>
    <property type="match status" value="1"/>
</dbReference>
<keyword evidence="4" id="KW-1185">Reference proteome</keyword>
<dbReference type="Pfam" id="PF17291">
    <property type="entry name" value="M60-like_N"/>
    <property type="match status" value="1"/>
</dbReference>
<dbReference type="FunFam" id="3.40.390.80:FF:000001">
    <property type="entry name" value="TRPM8 channel-associated factor 1"/>
    <property type="match status" value="1"/>
</dbReference>
<evidence type="ECO:0000259" key="2">
    <source>
        <dbReference type="PROSITE" id="PS51723"/>
    </source>
</evidence>
<feature type="domain" description="Peptidase M60" evidence="2">
    <location>
        <begin position="542"/>
        <end position="837"/>
    </location>
</feature>
<dbReference type="PROSITE" id="PS51723">
    <property type="entry name" value="PEPTIDASE_M60"/>
    <property type="match status" value="1"/>
</dbReference>
<dbReference type="EMBL" id="JBBPFD010000021">
    <property type="protein sequence ID" value="KAK7882831.1"/>
    <property type="molecule type" value="Genomic_DNA"/>
</dbReference>
<proteinExistence type="inferred from homology"/>
<comment type="caution">
    <text evidence="3">The sequence shown here is derived from an EMBL/GenBank/DDBJ whole genome shotgun (WGS) entry which is preliminary data.</text>
</comment>
<dbReference type="GO" id="GO:0005886">
    <property type="term" value="C:plasma membrane"/>
    <property type="evidence" value="ECO:0007669"/>
    <property type="project" value="TreeGrafter"/>
</dbReference>
<accession>A0AAW0MUE9</accession>
<dbReference type="Gene3D" id="1.10.390.30">
    <property type="entry name" value="Peptidase M60, enhancin-like domain 3"/>
    <property type="match status" value="1"/>
</dbReference>
<organism evidence="3 4">
    <name type="scientific">Mugilogobius chulae</name>
    <name type="common">yellowstripe goby</name>
    <dbReference type="NCBI Taxonomy" id="88201"/>
    <lineage>
        <taxon>Eukaryota</taxon>
        <taxon>Metazoa</taxon>
        <taxon>Chordata</taxon>
        <taxon>Craniata</taxon>
        <taxon>Vertebrata</taxon>
        <taxon>Euteleostomi</taxon>
        <taxon>Actinopterygii</taxon>
        <taxon>Neopterygii</taxon>
        <taxon>Teleostei</taxon>
        <taxon>Neoteleostei</taxon>
        <taxon>Acanthomorphata</taxon>
        <taxon>Gobiaria</taxon>
        <taxon>Gobiiformes</taxon>
        <taxon>Gobioidei</taxon>
        <taxon>Gobiidae</taxon>
        <taxon>Gobionellinae</taxon>
        <taxon>Mugilogobius</taxon>
    </lineage>
</organism>
<evidence type="ECO:0000256" key="1">
    <source>
        <dbReference type="ARBA" id="ARBA00009770"/>
    </source>
</evidence>
<comment type="similarity">
    <text evidence="1">Belongs to the TCAF family.</text>
</comment>